<accession>A0A0A2LYN7</accession>
<feature type="signal peptide" evidence="2">
    <location>
        <begin position="1"/>
        <end position="26"/>
    </location>
</feature>
<evidence type="ECO:0000313" key="5">
    <source>
        <dbReference type="Proteomes" id="UP000030129"/>
    </source>
</evidence>
<dbReference type="Pfam" id="PF13205">
    <property type="entry name" value="Big_5"/>
    <property type="match status" value="1"/>
</dbReference>
<keyword evidence="1 2" id="KW-0732">Signal</keyword>
<evidence type="ECO:0000256" key="2">
    <source>
        <dbReference type="SAM" id="SignalP"/>
    </source>
</evidence>
<feature type="domain" description="SbsA Ig-like" evidence="3">
    <location>
        <begin position="37"/>
        <end position="139"/>
    </location>
</feature>
<evidence type="ECO:0000313" key="4">
    <source>
        <dbReference type="EMBL" id="KGO81200.1"/>
    </source>
</evidence>
<dbReference type="EMBL" id="JRLV01000008">
    <property type="protein sequence ID" value="KGO81200.1"/>
    <property type="molecule type" value="Genomic_DNA"/>
</dbReference>
<gene>
    <name evidence="4" type="ORF">Q763_08955</name>
</gene>
<keyword evidence="5" id="KW-1185">Reference proteome</keyword>
<evidence type="ECO:0000256" key="1">
    <source>
        <dbReference type="ARBA" id="ARBA00022729"/>
    </source>
</evidence>
<proteinExistence type="predicted"/>
<reference evidence="4 5" key="1">
    <citation type="submission" date="2013-09" db="EMBL/GenBank/DDBJ databases">
        <authorList>
            <person name="Zeng Z."/>
            <person name="Chen C."/>
        </authorList>
    </citation>
    <scope>NUCLEOTIDE SEQUENCE [LARGE SCALE GENOMIC DNA]</scope>
    <source>
        <strain evidence="4 5">F44-8</strain>
    </source>
</reference>
<comment type="caution">
    <text evidence="4">The sequence shown here is derived from an EMBL/GenBank/DDBJ whole genome shotgun (WGS) entry which is preliminary data.</text>
</comment>
<feature type="chain" id="PRO_5002002518" description="SbsA Ig-like domain-containing protein" evidence="2">
    <location>
        <begin position="27"/>
        <end position="550"/>
    </location>
</feature>
<protein>
    <recommendedName>
        <fullName evidence="3">SbsA Ig-like domain-containing protein</fullName>
    </recommendedName>
</protein>
<dbReference type="AlphaFoldDB" id="A0A0A2LYN7"/>
<sequence>MRNTKFIIYLSAVVLFASLLSLNSCAKRGTISGGPKDTIPPVLVYSTPNNMTTDFTGKEIQINFSEYIKIKDINKQLIISPPMKNNPDITPMGSASKFIRIKIKDTLQENTTYSFNFGQSITDNNEGNPYSQFKFIFSTGPYIDSLMLRGNIKDAFEKKPDNFVTVMLYEANETFNDSTVYKEKPRYVTNTLDSMVNYNLENLKEGKYYLFALKDNNNNYKYDPKSDKIAFFEEPISIPNDTLYELTLFSEKREFKALKPIQASSNRYFAGYEGDAKDVTVEVKNAATQELIKTLVTKVPEKDSLQIWTPRNINSVADSLLISVKKLDSIKEFVVKPKEMKAIDSLGVSAVQKGTIHFRDTFAIYTSTPIVDIDTTKISLINKDSIAVPFKTSYDAMKQNLKIDFTKEESQKYSFTMLPGAIKDFYEKENDTLNYTVTTKMYSNYGNLRLKIANARRFPLILEVLDSKEKIIGTSYIENESQTEMAFDNIPADMYSLRVIYDDNKNRKWDSGNYLEKRQPEEVHYFLEGTKPKEINVRESWDVMETFTLP</sequence>
<name>A0A0A2LYN7_9FLAO</name>
<organism evidence="4 5">
    <name type="scientific">Flavobacterium beibuense F44-8</name>
    <dbReference type="NCBI Taxonomy" id="1406840"/>
    <lineage>
        <taxon>Bacteria</taxon>
        <taxon>Pseudomonadati</taxon>
        <taxon>Bacteroidota</taxon>
        <taxon>Flavobacteriia</taxon>
        <taxon>Flavobacteriales</taxon>
        <taxon>Flavobacteriaceae</taxon>
        <taxon>Flavobacterium</taxon>
    </lineage>
</organism>
<evidence type="ECO:0000259" key="3">
    <source>
        <dbReference type="Pfam" id="PF13205"/>
    </source>
</evidence>
<dbReference type="InterPro" id="IPR032812">
    <property type="entry name" value="SbsA_Ig"/>
</dbReference>
<dbReference type="Proteomes" id="UP000030129">
    <property type="component" value="Unassembled WGS sequence"/>
</dbReference>
<dbReference type="eggNOG" id="COG4704">
    <property type="taxonomic scope" value="Bacteria"/>
</dbReference>
<dbReference type="STRING" id="1406840.Q763_08955"/>
<dbReference type="RefSeq" id="WP_035133304.1">
    <property type="nucleotide sequence ID" value="NZ_JRLV01000008.1"/>
</dbReference>